<name>A0A069NDM2_9BURK</name>
<dbReference type="EMBL" id="JFHE01000066">
    <property type="protein sequence ID" value="KDR25774.1"/>
    <property type="molecule type" value="Genomic_DNA"/>
</dbReference>
<dbReference type="InterPro" id="IPR008727">
    <property type="entry name" value="PAAR_motif"/>
</dbReference>
<evidence type="ECO:0000313" key="2">
    <source>
        <dbReference type="Proteomes" id="UP000027439"/>
    </source>
</evidence>
<proteinExistence type="predicted"/>
<comment type="caution">
    <text evidence="1">The sequence shown here is derived from an EMBL/GenBank/DDBJ whole genome shotgun (WGS) entry which is preliminary data.</text>
</comment>
<dbReference type="Pfam" id="PF05488">
    <property type="entry name" value="PAAR_motif"/>
    <property type="match status" value="1"/>
</dbReference>
<reference evidence="1 2" key="1">
    <citation type="submission" date="2014-03" db="EMBL/GenBank/DDBJ databases">
        <title>Draft Genome Sequences of Four Burkholderia Strains.</title>
        <authorList>
            <person name="Liu X.Y."/>
            <person name="Li C.X."/>
            <person name="Xu J.H."/>
        </authorList>
    </citation>
    <scope>NUCLEOTIDE SEQUENCE [LARGE SCALE GENOMIC DNA]</scope>
    <source>
        <strain evidence="1 2">R27</strain>
    </source>
</reference>
<dbReference type="eggNOG" id="COG4104">
    <property type="taxonomic scope" value="Bacteria"/>
</dbReference>
<organism evidence="1 2">
    <name type="scientific">Caballeronia grimmiae</name>
    <dbReference type="NCBI Taxonomy" id="1071679"/>
    <lineage>
        <taxon>Bacteria</taxon>
        <taxon>Pseudomonadati</taxon>
        <taxon>Pseudomonadota</taxon>
        <taxon>Betaproteobacteria</taxon>
        <taxon>Burkholderiales</taxon>
        <taxon>Burkholderiaceae</taxon>
        <taxon>Caballeronia</taxon>
    </lineage>
</organism>
<evidence type="ECO:0000313" key="1">
    <source>
        <dbReference type="EMBL" id="KDR25774.1"/>
    </source>
</evidence>
<dbReference type="Proteomes" id="UP000027439">
    <property type="component" value="Unassembled WGS sequence"/>
</dbReference>
<dbReference type="CDD" id="cd14744">
    <property type="entry name" value="PAAR_CT_2"/>
    <property type="match status" value="1"/>
</dbReference>
<accession>A0A069NDM2</accession>
<dbReference type="OrthoDB" id="8565659at2"/>
<dbReference type="RefSeq" id="WP_075583245.1">
    <property type="nucleotide sequence ID" value="NZ_BMEG01000002.1"/>
</dbReference>
<dbReference type="AlphaFoldDB" id="A0A069NDM2"/>
<protein>
    <recommendedName>
        <fullName evidence="3">PAAR repeat-containing protein</fullName>
    </recommendedName>
</protein>
<gene>
    <name evidence="1" type="ORF">BG57_28995</name>
</gene>
<dbReference type="STRING" id="1071679.BG57_28995"/>
<sequence length="93" mass="10057">MSLSIILVGDSTDHGRKVITGSPTYRISGRSVARFYDFVDCPLKYLDGRSHGVNRITEAHPTLMTDGQRVAPHGHRTECGCTVVGSITAKIGD</sequence>
<evidence type="ECO:0008006" key="3">
    <source>
        <dbReference type="Google" id="ProtNLM"/>
    </source>
</evidence>
<dbReference type="Gene3D" id="2.60.200.60">
    <property type="match status" value="1"/>
</dbReference>